<evidence type="ECO:0000256" key="3">
    <source>
        <dbReference type="ARBA" id="ARBA00022801"/>
    </source>
</evidence>
<dbReference type="InterPro" id="IPR000253">
    <property type="entry name" value="FHA_dom"/>
</dbReference>
<evidence type="ECO:0000256" key="2">
    <source>
        <dbReference type="ARBA" id="ARBA00022670"/>
    </source>
</evidence>
<dbReference type="Pfam" id="PF00877">
    <property type="entry name" value="NLPC_P60"/>
    <property type="match status" value="1"/>
</dbReference>
<dbReference type="SUPFAM" id="SSF54001">
    <property type="entry name" value="Cysteine proteinases"/>
    <property type="match status" value="1"/>
</dbReference>
<dbReference type="InterPro" id="IPR041219">
    <property type="entry name" value="Phage_lysozyme2"/>
</dbReference>
<dbReference type="Gene3D" id="3.55.50.30">
    <property type="match status" value="1"/>
</dbReference>
<comment type="caution">
    <text evidence="7">The sequence shown here is derived from an EMBL/GenBank/DDBJ whole genome shotgun (WGS) entry which is preliminary data.</text>
</comment>
<dbReference type="NCBIfam" id="NF047561">
    <property type="entry name" value="orf58_phage_fam"/>
    <property type="match status" value="1"/>
</dbReference>
<organism evidence="7 8">
    <name type="scientific">Candidatus Clostridium helianthi</name>
    <dbReference type="NCBI Taxonomy" id="3381660"/>
    <lineage>
        <taxon>Bacteria</taxon>
        <taxon>Bacillati</taxon>
        <taxon>Bacillota</taxon>
        <taxon>Clostridia</taxon>
        <taxon>Eubacteriales</taxon>
        <taxon>Clostridiaceae</taxon>
        <taxon>Clostridium</taxon>
    </lineage>
</organism>
<dbReference type="EMBL" id="JBJIAB010000009">
    <property type="protein sequence ID" value="MFL0165255.1"/>
    <property type="molecule type" value="Genomic_DNA"/>
</dbReference>
<dbReference type="InterPro" id="IPR000064">
    <property type="entry name" value="NLP_P60_dom"/>
</dbReference>
<proteinExistence type="inferred from homology"/>
<comment type="similarity">
    <text evidence="1">Belongs to the peptidase C40 family.</text>
</comment>
<dbReference type="Pfam" id="PF18013">
    <property type="entry name" value="Phage_lysozyme2"/>
    <property type="match status" value="1"/>
</dbReference>
<sequence>MSIQETVWKYLRSKGVSENSTAAIMGNIQQESEFNPDEVEVGGDGFGLMQWSYDRKIQLKAYGTDLIHQLEFFWSELTGENTSATGAEYQWHENNKYLSHSEFMAGSGSVDRLAEAFCVCFERANAQLANLSNRITWANKYYSQFTGTIGDSANSNSEQLTIEATNYQVVANSEKKGDIFFGRRYRITVVDNSGNALDVSDLHCTFNIEKTILMQPNSSAITIYNLNAVTENKIMMSGVRVTVEAGYEGSQFGLIFDGDILQTIREKENGNTYKLTIVALDSDRAINFEIANYSIARGQTARDIIEHIASNASIPIPLGSISDKLKGRTLTRGKVMFGKISDYIQQIAESYDLHFYMDNGVLNLVSMDELPDGEIFELNPSSGLIGVPSQTDYGLTGQCLLNPQIKLNSLIHINNSLVRAKQIEINSNNSAPSASTISTDNSENMPSVNSTRQAIIAEAKRICDDPNVRYSEETRGQTIGGITYYDCSLFVKHCYGVAGLDILDITTNQWQQVKAQGLYNIDLQAAIAGDIVFWFNGDGKCYHVAIYGGNNDIYAARTANKAGDEQVSYGPIYGDYVIGRPRPLIDADGGELPSVTNDTNSNTNNSQTLFRSLDKDGIYRVIAMTYQGDTRGNDWYINFQTITQEGGVIPSVAS</sequence>
<dbReference type="RefSeq" id="WP_406760991.1">
    <property type="nucleotide sequence ID" value="NZ_JBJIAB010000009.1"/>
</dbReference>
<protein>
    <submittedName>
        <fullName evidence="7">Phage protein</fullName>
    </submittedName>
</protein>
<dbReference type="InterPro" id="IPR054496">
    <property type="entry name" value="E217_GP41"/>
</dbReference>
<evidence type="ECO:0000256" key="4">
    <source>
        <dbReference type="ARBA" id="ARBA00022807"/>
    </source>
</evidence>
<evidence type="ECO:0000259" key="5">
    <source>
        <dbReference type="PROSITE" id="PS50006"/>
    </source>
</evidence>
<dbReference type="PROSITE" id="PS50006">
    <property type="entry name" value="FHA_DOMAIN"/>
    <property type="match status" value="1"/>
</dbReference>
<accession>A0ABW8S4W1</accession>
<dbReference type="Proteomes" id="UP001623600">
    <property type="component" value="Unassembled WGS sequence"/>
</dbReference>
<dbReference type="PROSITE" id="PS51935">
    <property type="entry name" value="NLPC_P60"/>
    <property type="match status" value="1"/>
</dbReference>
<dbReference type="Gene3D" id="3.90.1720.10">
    <property type="entry name" value="endopeptidase domain like (from Nostoc punctiforme)"/>
    <property type="match status" value="1"/>
</dbReference>
<dbReference type="InterPro" id="IPR038765">
    <property type="entry name" value="Papain-like_cys_pep_sf"/>
</dbReference>
<keyword evidence="4" id="KW-0788">Thiol protease</keyword>
<reference evidence="7 8" key="1">
    <citation type="submission" date="2024-11" db="EMBL/GenBank/DDBJ databases">
        <authorList>
            <person name="Heng Y.C."/>
            <person name="Lim A.C.H."/>
            <person name="Lee J.K.Y."/>
            <person name="Kittelmann S."/>
        </authorList>
    </citation>
    <scope>NUCLEOTIDE SEQUENCE [LARGE SCALE GENOMIC DNA]</scope>
    <source>
        <strain evidence="7 8">WILCCON 0112</strain>
    </source>
</reference>
<name>A0ABW8S4W1_9CLOT</name>
<keyword evidence="2" id="KW-0645">Protease</keyword>
<evidence type="ECO:0000313" key="7">
    <source>
        <dbReference type="EMBL" id="MFL0165255.1"/>
    </source>
</evidence>
<evidence type="ECO:0000259" key="6">
    <source>
        <dbReference type="PROSITE" id="PS51935"/>
    </source>
</evidence>
<evidence type="ECO:0000256" key="1">
    <source>
        <dbReference type="ARBA" id="ARBA00007074"/>
    </source>
</evidence>
<keyword evidence="8" id="KW-1185">Reference proteome</keyword>
<keyword evidence="3" id="KW-0378">Hydrolase</keyword>
<gene>
    <name evidence="7" type="ORF">ACJDTP_09275</name>
</gene>
<feature type="domain" description="FHA" evidence="5">
    <location>
        <begin position="179"/>
        <end position="241"/>
    </location>
</feature>
<dbReference type="Gene3D" id="1.10.530.10">
    <property type="match status" value="1"/>
</dbReference>
<evidence type="ECO:0000313" key="8">
    <source>
        <dbReference type="Proteomes" id="UP001623600"/>
    </source>
</evidence>
<dbReference type="Pfam" id="PF22759">
    <property type="entry name" value="E217_GP41"/>
    <property type="match status" value="1"/>
</dbReference>
<feature type="domain" description="NlpC/P60" evidence="6">
    <location>
        <begin position="449"/>
        <end position="584"/>
    </location>
</feature>